<keyword evidence="7" id="KW-0346">Stress response</keyword>
<dbReference type="PROSITE" id="PS50889">
    <property type="entry name" value="S4"/>
    <property type="match status" value="1"/>
</dbReference>
<evidence type="ECO:0000259" key="6">
    <source>
        <dbReference type="SMART" id="SM00363"/>
    </source>
</evidence>
<dbReference type="GO" id="GO:0003727">
    <property type="term" value="F:single-stranded RNA binding"/>
    <property type="evidence" value="ECO:0007669"/>
    <property type="project" value="InterPro"/>
</dbReference>
<dbReference type="GO" id="GO:0034605">
    <property type="term" value="P:cellular response to heat"/>
    <property type="evidence" value="ECO:0007669"/>
    <property type="project" value="InterPro"/>
</dbReference>
<feature type="region of interest" description="Disordered" evidence="5">
    <location>
        <begin position="97"/>
        <end position="125"/>
    </location>
</feature>
<organism evidence="7 8">
    <name type="scientific">Thiogranum longum</name>
    <dbReference type="NCBI Taxonomy" id="1537524"/>
    <lineage>
        <taxon>Bacteria</taxon>
        <taxon>Pseudomonadati</taxon>
        <taxon>Pseudomonadota</taxon>
        <taxon>Gammaproteobacteria</taxon>
        <taxon>Chromatiales</taxon>
        <taxon>Ectothiorhodospiraceae</taxon>
        <taxon>Thiogranum</taxon>
    </lineage>
</organism>
<keyword evidence="3 4" id="KW-0238">DNA-binding</keyword>
<dbReference type="PIRSF" id="PIRSF016821">
    <property type="entry name" value="HSP15"/>
    <property type="match status" value="1"/>
</dbReference>
<dbReference type="InterPro" id="IPR002942">
    <property type="entry name" value="S4_RNA-bd"/>
</dbReference>
<evidence type="ECO:0000256" key="2">
    <source>
        <dbReference type="ARBA" id="ARBA00022884"/>
    </source>
</evidence>
<evidence type="ECO:0000313" key="8">
    <source>
        <dbReference type="Proteomes" id="UP000295707"/>
    </source>
</evidence>
<gene>
    <name evidence="7" type="ORF">DFR30_2211</name>
</gene>
<dbReference type="SUPFAM" id="SSF55174">
    <property type="entry name" value="Alpha-L RNA-binding motif"/>
    <property type="match status" value="1"/>
</dbReference>
<reference evidence="7 8" key="1">
    <citation type="submission" date="2019-03" db="EMBL/GenBank/DDBJ databases">
        <title>Genomic Encyclopedia of Type Strains, Phase IV (KMG-IV): sequencing the most valuable type-strain genomes for metagenomic binning, comparative biology and taxonomic classification.</title>
        <authorList>
            <person name="Goeker M."/>
        </authorList>
    </citation>
    <scope>NUCLEOTIDE SEQUENCE [LARGE SCALE GENOMIC DNA]</scope>
    <source>
        <strain evidence="7 8">DSM 19610</strain>
    </source>
</reference>
<evidence type="ECO:0000256" key="4">
    <source>
        <dbReference type="PIRNR" id="PIRNR016821"/>
    </source>
</evidence>
<dbReference type="Gene3D" id="3.10.290.10">
    <property type="entry name" value="RNA-binding S4 domain"/>
    <property type="match status" value="1"/>
</dbReference>
<name>A0A4R1HE54_9GAMM</name>
<dbReference type="Pfam" id="PF01479">
    <property type="entry name" value="S4"/>
    <property type="match status" value="1"/>
</dbReference>
<keyword evidence="2 4" id="KW-0694">RNA-binding</keyword>
<comment type="similarity">
    <text evidence="1 4">Belongs to the HSP15 family.</text>
</comment>
<comment type="caution">
    <text evidence="7">The sequence shown here is derived from an EMBL/GenBank/DDBJ whole genome shotgun (WGS) entry which is preliminary data.</text>
</comment>
<feature type="domain" description="RNA-binding S4" evidence="6">
    <location>
        <begin position="5"/>
        <end position="66"/>
    </location>
</feature>
<dbReference type="GO" id="GO:0003677">
    <property type="term" value="F:DNA binding"/>
    <property type="evidence" value="ECO:0007669"/>
    <property type="project" value="UniProtKB-KW"/>
</dbReference>
<feature type="compositionally biased region" description="Basic residues" evidence="5">
    <location>
        <begin position="114"/>
        <end position="125"/>
    </location>
</feature>
<evidence type="ECO:0000256" key="1">
    <source>
        <dbReference type="ARBA" id="ARBA00008396"/>
    </source>
</evidence>
<keyword evidence="8" id="KW-1185">Reference proteome</keyword>
<proteinExistence type="inferred from homology"/>
<dbReference type="CDD" id="cd00165">
    <property type="entry name" value="S4"/>
    <property type="match status" value="1"/>
</dbReference>
<dbReference type="OrthoDB" id="9797176at2"/>
<accession>A0A4R1HE54</accession>
<dbReference type="InterPro" id="IPR036986">
    <property type="entry name" value="S4_RNA-bd_sf"/>
</dbReference>
<evidence type="ECO:0000313" key="7">
    <source>
        <dbReference type="EMBL" id="TCK18923.1"/>
    </source>
</evidence>
<protein>
    <recommendedName>
        <fullName evidence="4">Heat shock protein 15</fullName>
    </recommendedName>
</protein>
<dbReference type="Proteomes" id="UP000295707">
    <property type="component" value="Unassembled WGS sequence"/>
</dbReference>
<dbReference type="AlphaFoldDB" id="A0A4R1HE54"/>
<sequence>MSEPVRIDKWLWAARFYKTRSIAAHAVSGGKVQLNGDRVKPSRTVRVGDSLEINRNGLSWQIEVLILSARRGPASVAQALYQESEESVRKREAVTEQFRLASASTPRPQGKPDKKSRRQLRSLKW</sequence>
<evidence type="ECO:0000256" key="5">
    <source>
        <dbReference type="SAM" id="MobiDB-lite"/>
    </source>
</evidence>
<dbReference type="SMART" id="SM00363">
    <property type="entry name" value="S4"/>
    <property type="match status" value="1"/>
</dbReference>
<dbReference type="RefSeq" id="WP_132973142.1">
    <property type="nucleotide sequence ID" value="NZ_SMFX01000001.1"/>
</dbReference>
<dbReference type="EMBL" id="SMFX01000001">
    <property type="protein sequence ID" value="TCK18923.1"/>
    <property type="molecule type" value="Genomic_DNA"/>
</dbReference>
<dbReference type="InterPro" id="IPR025708">
    <property type="entry name" value="HSP15"/>
</dbReference>
<dbReference type="GO" id="GO:0043023">
    <property type="term" value="F:ribosomal large subunit binding"/>
    <property type="evidence" value="ECO:0007669"/>
    <property type="project" value="InterPro"/>
</dbReference>
<evidence type="ECO:0000256" key="3">
    <source>
        <dbReference type="ARBA" id="ARBA00023125"/>
    </source>
</evidence>